<dbReference type="OrthoDB" id="5946254at2759"/>
<reference evidence="2" key="1">
    <citation type="journal article" date="2010" name="Nature">
        <title>The Amphimedon queenslandica genome and the evolution of animal complexity.</title>
        <authorList>
            <person name="Srivastava M."/>
            <person name="Simakov O."/>
            <person name="Chapman J."/>
            <person name="Fahey B."/>
            <person name="Gauthier M.E."/>
            <person name="Mitros T."/>
            <person name="Richards G.S."/>
            <person name="Conaco C."/>
            <person name="Dacre M."/>
            <person name="Hellsten U."/>
            <person name="Larroux C."/>
            <person name="Putnam N.H."/>
            <person name="Stanke M."/>
            <person name="Adamska M."/>
            <person name="Darling A."/>
            <person name="Degnan S.M."/>
            <person name="Oakley T.H."/>
            <person name="Plachetzki D.C."/>
            <person name="Zhai Y."/>
            <person name="Adamski M."/>
            <person name="Calcino A."/>
            <person name="Cummins S.F."/>
            <person name="Goodstein D.M."/>
            <person name="Harris C."/>
            <person name="Jackson D.J."/>
            <person name="Leys S.P."/>
            <person name="Shu S."/>
            <person name="Woodcroft B.J."/>
            <person name="Vervoort M."/>
            <person name="Kosik K.S."/>
            <person name="Manning G."/>
            <person name="Degnan B.M."/>
            <person name="Rokhsar D.S."/>
        </authorList>
    </citation>
    <scope>NUCLEOTIDE SEQUENCE [LARGE SCALE GENOMIC DNA]</scope>
</reference>
<dbReference type="InParanoid" id="A0A1X7VPU4"/>
<gene>
    <name evidence="1" type="primary">109585474</name>
</gene>
<dbReference type="Proteomes" id="UP000007879">
    <property type="component" value="Unassembled WGS sequence"/>
</dbReference>
<proteinExistence type="predicted"/>
<accession>A0A1X7VPU4</accession>
<keyword evidence="2" id="KW-1185">Reference proteome</keyword>
<dbReference type="eggNOG" id="ENOG502S54N">
    <property type="taxonomic scope" value="Eukaryota"/>
</dbReference>
<dbReference type="OMA" id="YFGIPCR"/>
<name>A0A1X7VPU4_AMPQE</name>
<evidence type="ECO:0000313" key="1">
    <source>
        <dbReference type="EnsemblMetazoa" id="Aqu2.1.42107_001"/>
    </source>
</evidence>
<dbReference type="EnsemblMetazoa" id="Aqu2.1.42107_001">
    <property type="protein sequence ID" value="Aqu2.1.42107_001"/>
    <property type="gene ID" value="Aqu2.1.42107"/>
</dbReference>
<reference evidence="1" key="2">
    <citation type="submission" date="2017-05" db="UniProtKB">
        <authorList>
            <consortium name="EnsemblMetazoa"/>
        </authorList>
    </citation>
    <scope>IDENTIFICATION</scope>
</reference>
<dbReference type="KEGG" id="aqu:109585474"/>
<evidence type="ECO:0000313" key="2">
    <source>
        <dbReference type="Proteomes" id="UP000007879"/>
    </source>
</evidence>
<dbReference type="PANTHER" id="PTHR38564">
    <property type="entry name" value="SI:CH73-250A16.5-RELATED"/>
    <property type="match status" value="1"/>
</dbReference>
<protein>
    <submittedName>
        <fullName evidence="1">Uncharacterized protein</fullName>
    </submittedName>
</protein>
<dbReference type="AlphaFoldDB" id="A0A1X7VPU4"/>
<sequence>MVSIASQHSQSAKVNLTIMKSYCICVLFLSSFFFLGTVEGGPLHASCQLKWTWSTNCTTVSTAILAQIAKWTSNTCPPNTELCGYKLKSNTTKEITATHTTPVHHYVDDLKMDFTDDGGMCTVDGYSKSEVWYAVLDDGTNYCNLHNLVTGAGLDKMYSFNEATSDDNCTQYSSANCDKY</sequence>
<organism evidence="1">
    <name type="scientific">Amphimedon queenslandica</name>
    <name type="common">Sponge</name>
    <dbReference type="NCBI Taxonomy" id="400682"/>
    <lineage>
        <taxon>Eukaryota</taxon>
        <taxon>Metazoa</taxon>
        <taxon>Porifera</taxon>
        <taxon>Demospongiae</taxon>
        <taxon>Heteroscleromorpha</taxon>
        <taxon>Haplosclerida</taxon>
        <taxon>Niphatidae</taxon>
        <taxon>Amphimedon</taxon>
    </lineage>
</organism>
<dbReference type="PANTHER" id="PTHR38564:SF2">
    <property type="entry name" value="WU:FC46H12 PRECURSOR"/>
    <property type="match status" value="1"/>
</dbReference>
<dbReference type="EnsemblMetazoa" id="XM_020001571.1">
    <property type="protein sequence ID" value="XP_019857130.1"/>
    <property type="gene ID" value="LOC109585474"/>
</dbReference>